<evidence type="ECO:0000256" key="2">
    <source>
        <dbReference type="ARBA" id="ARBA00022645"/>
    </source>
</evidence>
<evidence type="ECO:0000256" key="7">
    <source>
        <dbReference type="RuleBase" id="RU361156"/>
    </source>
</evidence>
<dbReference type="PANTHER" id="PTHR11802:SF472">
    <property type="entry name" value="SERINE CARBOXYPEPTIDASE CPVL-RELATED"/>
    <property type="match status" value="1"/>
</dbReference>
<protein>
    <recommendedName>
        <fullName evidence="7">Carboxypeptidase</fullName>
        <ecNumber evidence="7">3.4.16.-</ecNumber>
    </recommendedName>
</protein>
<dbReference type="PANTHER" id="PTHR11802">
    <property type="entry name" value="SERINE PROTEASE FAMILY S10 SERINE CARBOXYPEPTIDASE"/>
    <property type="match status" value="1"/>
</dbReference>
<keyword evidence="2 7" id="KW-0121">Carboxypeptidase</keyword>
<proteinExistence type="inferred from homology"/>
<dbReference type="Gene3D" id="3.40.50.1820">
    <property type="entry name" value="alpha/beta hydrolase"/>
    <property type="match status" value="1"/>
</dbReference>
<comment type="similarity">
    <text evidence="1 7">Belongs to the peptidase S10 family.</text>
</comment>
<name>A0ABP1QY16_9HEXA</name>
<dbReference type="SUPFAM" id="SSF53474">
    <property type="entry name" value="alpha/beta-Hydrolases"/>
    <property type="match status" value="1"/>
</dbReference>
<keyword evidence="3 7" id="KW-0645">Protease</keyword>
<dbReference type="EMBL" id="CAXLJM020000045">
    <property type="protein sequence ID" value="CAL8110554.1"/>
    <property type="molecule type" value="Genomic_DNA"/>
</dbReference>
<organism evidence="8 9">
    <name type="scientific">Orchesella dallaii</name>
    <dbReference type="NCBI Taxonomy" id="48710"/>
    <lineage>
        <taxon>Eukaryota</taxon>
        <taxon>Metazoa</taxon>
        <taxon>Ecdysozoa</taxon>
        <taxon>Arthropoda</taxon>
        <taxon>Hexapoda</taxon>
        <taxon>Collembola</taxon>
        <taxon>Entomobryomorpha</taxon>
        <taxon>Entomobryoidea</taxon>
        <taxon>Orchesellidae</taxon>
        <taxon>Orchesellinae</taxon>
        <taxon>Orchesella</taxon>
    </lineage>
</organism>
<dbReference type="Pfam" id="PF00450">
    <property type="entry name" value="Peptidase_S10"/>
    <property type="match status" value="1"/>
</dbReference>
<dbReference type="InterPro" id="IPR018202">
    <property type="entry name" value="Ser_caboxypep_ser_AS"/>
</dbReference>
<dbReference type="PROSITE" id="PS00131">
    <property type="entry name" value="CARBOXYPEPT_SER_SER"/>
    <property type="match status" value="1"/>
</dbReference>
<evidence type="ECO:0000313" key="8">
    <source>
        <dbReference type="EMBL" id="CAL8110554.1"/>
    </source>
</evidence>
<dbReference type="InterPro" id="IPR033124">
    <property type="entry name" value="Ser_caboxypep_his_AS"/>
</dbReference>
<evidence type="ECO:0000256" key="4">
    <source>
        <dbReference type="ARBA" id="ARBA00022729"/>
    </source>
</evidence>
<evidence type="ECO:0000256" key="5">
    <source>
        <dbReference type="ARBA" id="ARBA00022801"/>
    </source>
</evidence>
<dbReference type="PRINTS" id="PR00724">
    <property type="entry name" value="CRBOXYPTASEC"/>
</dbReference>
<evidence type="ECO:0000313" key="9">
    <source>
        <dbReference type="Proteomes" id="UP001642540"/>
    </source>
</evidence>
<keyword evidence="5 7" id="KW-0378">Hydrolase</keyword>
<evidence type="ECO:0000256" key="1">
    <source>
        <dbReference type="ARBA" id="ARBA00009431"/>
    </source>
</evidence>
<dbReference type="Proteomes" id="UP001642540">
    <property type="component" value="Unassembled WGS sequence"/>
</dbReference>
<dbReference type="EC" id="3.4.16.-" evidence="7"/>
<sequence>MTYFYQFNPDKAPVLVWLQGGPGGSSLYGLFNENGPFVIDRDMNPLLRSTSWSFTHNVIYFDNPVGTGFSFTDDDQGFARNEDQVAADLYSAITQFLTLFPEFAKQDFYVSGESYAGKYVPAISHKIHQENQGSPKVRVNLKGMAIGDGFTDPINMLNYGEYLHSVGLLDLSQKNHFQAEEDKAKNFIKNGSYVDAFKVIDELIDGDLSGHPSYYKNCTGLDTYFNFMQDQEPTEFGYYATFVQLPATRKSIHVGNRNFSDLGSKVEMYLRDDMYRSESNLVVDLLDAKENYKVLFYSGQLDIIVANILTENFLNNMNWHGSSNWFDAERKVWKVGGNVAGYAKVLDNLSYVLVRGAGHMVPSDQPKWAFDLINRFTYGKPYA</sequence>
<gene>
    <name evidence="8" type="ORF">ODALV1_LOCUS14350</name>
</gene>
<keyword evidence="4" id="KW-0732">Signal</keyword>
<dbReference type="InterPro" id="IPR029058">
    <property type="entry name" value="AB_hydrolase_fold"/>
</dbReference>
<dbReference type="PROSITE" id="PS00560">
    <property type="entry name" value="CARBOXYPEPT_SER_HIS"/>
    <property type="match status" value="1"/>
</dbReference>
<dbReference type="InterPro" id="IPR001563">
    <property type="entry name" value="Peptidase_S10"/>
</dbReference>
<comment type="caution">
    <text evidence="8">The sequence shown here is derived from an EMBL/GenBank/DDBJ whole genome shotgun (WGS) entry which is preliminary data.</text>
</comment>
<reference evidence="8 9" key="1">
    <citation type="submission" date="2024-08" db="EMBL/GenBank/DDBJ databases">
        <authorList>
            <person name="Cucini C."/>
            <person name="Frati F."/>
        </authorList>
    </citation>
    <scope>NUCLEOTIDE SEQUENCE [LARGE SCALE GENOMIC DNA]</scope>
</reference>
<keyword evidence="6" id="KW-0325">Glycoprotein</keyword>
<accession>A0ABP1QY16</accession>
<evidence type="ECO:0000256" key="6">
    <source>
        <dbReference type="ARBA" id="ARBA00023180"/>
    </source>
</evidence>
<evidence type="ECO:0000256" key="3">
    <source>
        <dbReference type="ARBA" id="ARBA00022670"/>
    </source>
</evidence>
<keyword evidence="9" id="KW-1185">Reference proteome</keyword>